<protein>
    <recommendedName>
        <fullName evidence="4">Pyoverdine/dityrosine biosynthesis protein</fullName>
    </recommendedName>
</protein>
<dbReference type="Proteomes" id="UP001600064">
    <property type="component" value="Unassembled WGS sequence"/>
</dbReference>
<dbReference type="RefSeq" id="XP_070870791.1">
    <property type="nucleotide sequence ID" value="XM_071007597.1"/>
</dbReference>
<gene>
    <name evidence="2" type="ORF">VTJ83DRAFT_1438</name>
</gene>
<comment type="caution">
    <text evidence="2">The sequence shown here is derived from an EMBL/GenBank/DDBJ whole genome shotgun (WGS) entry which is preliminary data.</text>
</comment>
<dbReference type="InterPro" id="IPR007817">
    <property type="entry name" value="Isocyanide_synthase_DIT1"/>
</dbReference>
<evidence type="ECO:0000313" key="2">
    <source>
        <dbReference type="EMBL" id="KAL2272067.1"/>
    </source>
</evidence>
<feature type="compositionally biased region" description="Low complexity" evidence="1">
    <location>
        <begin position="486"/>
        <end position="495"/>
    </location>
</feature>
<evidence type="ECO:0000256" key="1">
    <source>
        <dbReference type="SAM" id="MobiDB-lite"/>
    </source>
</evidence>
<name>A0ABR4DPB3_9PEZI</name>
<organism evidence="2 3">
    <name type="scientific">Remersonia thermophila</name>
    <dbReference type="NCBI Taxonomy" id="72144"/>
    <lineage>
        <taxon>Eukaryota</taxon>
        <taxon>Fungi</taxon>
        <taxon>Dikarya</taxon>
        <taxon>Ascomycota</taxon>
        <taxon>Pezizomycotina</taxon>
        <taxon>Sordariomycetes</taxon>
        <taxon>Sordariomycetidae</taxon>
        <taxon>Sordariales</taxon>
        <taxon>Sordariales incertae sedis</taxon>
        <taxon>Remersonia</taxon>
    </lineage>
</organism>
<evidence type="ECO:0000313" key="3">
    <source>
        <dbReference type="Proteomes" id="UP001600064"/>
    </source>
</evidence>
<dbReference type="PANTHER" id="PTHR37285">
    <property type="entry name" value="SPORE WALL MATURATION PROTEIN DIT1"/>
    <property type="match status" value="1"/>
</dbReference>
<dbReference type="Pfam" id="PF05141">
    <property type="entry name" value="DIT1_PvcA"/>
    <property type="match status" value="1"/>
</dbReference>
<reference evidence="2 3" key="1">
    <citation type="journal article" date="2024" name="Commun. Biol.">
        <title>Comparative genomic analysis of thermophilic fungi reveals convergent evolutionary adaptations and gene losses.</title>
        <authorList>
            <person name="Steindorff A.S."/>
            <person name="Aguilar-Pontes M.V."/>
            <person name="Robinson A.J."/>
            <person name="Andreopoulos B."/>
            <person name="LaButti K."/>
            <person name="Kuo A."/>
            <person name="Mondo S."/>
            <person name="Riley R."/>
            <person name="Otillar R."/>
            <person name="Haridas S."/>
            <person name="Lipzen A."/>
            <person name="Grimwood J."/>
            <person name="Schmutz J."/>
            <person name="Clum A."/>
            <person name="Reid I.D."/>
            <person name="Moisan M.C."/>
            <person name="Butler G."/>
            <person name="Nguyen T.T.M."/>
            <person name="Dewar K."/>
            <person name="Conant G."/>
            <person name="Drula E."/>
            <person name="Henrissat B."/>
            <person name="Hansel C."/>
            <person name="Singer S."/>
            <person name="Hutchinson M.I."/>
            <person name="de Vries R.P."/>
            <person name="Natvig D.O."/>
            <person name="Powell A.J."/>
            <person name="Tsang A."/>
            <person name="Grigoriev I.V."/>
        </authorList>
    </citation>
    <scope>NUCLEOTIDE SEQUENCE [LARGE SCALE GENOMIC DNA]</scope>
    <source>
        <strain evidence="2 3">ATCC 22073</strain>
    </source>
</reference>
<keyword evidence="3" id="KW-1185">Reference proteome</keyword>
<dbReference type="EMBL" id="JAZGUE010000001">
    <property type="protein sequence ID" value="KAL2272067.1"/>
    <property type="molecule type" value="Genomic_DNA"/>
</dbReference>
<dbReference type="PANTHER" id="PTHR37285:SF5">
    <property type="entry name" value="SPORE WALL MATURATION PROTEIN DIT1"/>
    <property type="match status" value="1"/>
</dbReference>
<sequence>MEVSNEGESFYHRFKGSVLYNSTGDLVYCTGPRQGWVEENWTALRSSPPTQYQGVSVKVFHNLNPDTSQHNVSAVIVDHGAGQPARTSFEEFFVQLILDQADLCAGTPSTILAAEAETITQIIVNLFDRYLRYEGKDDKWLECGQPYFAKRVRHFTSRNMPIQLCLPAFPCKSANTDKVTGTNPDRGEELALERLHSFIEAVERVYSPGAKLWIISDGHVFSDCIGVDDTVVDAYGARLKEMNHAIGLRRGNVNRVGFRSLVDLFQLASVGRAAEQLADLAQRLDIPNIEHHIATKLTDEAELCRRILMAGCAPRKSAVRAKIESKDAALTALYRGFSRFMLEDLEHHPCTQSMSKAQRKKLSSKVAFEMILRNQAYSNLVELVFPNHVRLSIHAHNNTGPKFGIQLFDPVRVRAVMGLSVDGELMTSLDLLHIPTPWHNSVVQLGGSDVILVTKAKIVRAALEAGNMKGGLVVSPSGHPYFALQSAESTSSSDSPATVAEEEPDRQIKNQQEHNEAPAAVHRVIGETKPRPRRRATLSKKADAVVTAVVRRNSTVEPAKRDTWLGRVRWLLLFFWPTSRW</sequence>
<evidence type="ECO:0008006" key="4">
    <source>
        <dbReference type="Google" id="ProtNLM"/>
    </source>
</evidence>
<dbReference type="GeneID" id="98122241"/>
<proteinExistence type="predicted"/>
<feature type="region of interest" description="Disordered" evidence="1">
    <location>
        <begin position="485"/>
        <end position="540"/>
    </location>
</feature>
<accession>A0ABR4DPB3</accession>
<feature type="compositionally biased region" description="Basic and acidic residues" evidence="1">
    <location>
        <begin position="505"/>
        <end position="516"/>
    </location>
</feature>